<feature type="region of interest" description="Disordered" evidence="1">
    <location>
        <begin position="1"/>
        <end position="22"/>
    </location>
</feature>
<sequence length="43" mass="4871">MVSSTFSGNKLQADMPSRTTEATTNDNFFCMTFCKKVLTKFLQ</sequence>
<evidence type="ECO:0000256" key="1">
    <source>
        <dbReference type="SAM" id="MobiDB-lite"/>
    </source>
</evidence>
<dbReference type="HOGENOM" id="CLU_3234694_0_0_4"/>
<dbReference type="PATRIC" id="fig|1349767.4.peg.3892"/>
<dbReference type="AlphaFoldDB" id="W0V672"/>
<name>W0V672_9BURK</name>
<feature type="compositionally biased region" description="Polar residues" evidence="1">
    <location>
        <begin position="1"/>
        <end position="10"/>
    </location>
</feature>
<protein>
    <submittedName>
        <fullName evidence="2">Uncharacterized protein</fullName>
    </submittedName>
</protein>
<dbReference type="EMBL" id="HG322949">
    <property type="protein sequence ID" value="CDG82767.1"/>
    <property type="molecule type" value="Genomic_DNA"/>
</dbReference>
<dbReference type="Proteomes" id="UP000027604">
    <property type="component" value="Chromosome I"/>
</dbReference>
<evidence type="ECO:0000313" key="2">
    <source>
        <dbReference type="EMBL" id="CDG82767.1"/>
    </source>
</evidence>
<evidence type="ECO:0000313" key="3">
    <source>
        <dbReference type="Proteomes" id="UP000027604"/>
    </source>
</evidence>
<accession>W0V672</accession>
<proteinExistence type="predicted"/>
<reference evidence="2 3" key="1">
    <citation type="journal article" date="2015" name="Genome Announc.">
        <title>Genome Sequence of Mushroom Soft-Rot Pathogen Janthinobacterium agaricidamnosum.</title>
        <authorList>
            <person name="Graupner K."/>
            <person name="Lackner G."/>
            <person name="Hertweck C."/>
        </authorList>
    </citation>
    <scope>NUCLEOTIDE SEQUENCE [LARGE SCALE GENOMIC DNA]</scope>
    <source>
        <strain evidence="3">NBRC 102515 / DSM 9628</strain>
    </source>
</reference>
<keyword evidence="3" id="KW-1185">Reference proteome</keyword>
<organism evidence="2 3">
    <name type="scientific">Janthinobacterium agaricidamnosum NBRC 102515 = DSM 9628</name>
    <dbReference type="NCBI Taxonomy" id="1349767"/>
    <lineage>
        <taxon>Bacteria</taxon>
        <taxon>Pseudomonadati</taxon>
        <taxon>Pseudomonadota</taxon>
        <taxon>Betaproteobacteria</taxon>
        <taxon>Burkholderiales</taxon>
        <taxon>Oxalobacteraceae</taxon>
        <taxon>Janthinobacterium</taxon>
    </lineage>
</organism>
<dbReference type="KEGG" id="jag:GJA_2132"/>
<gene>
    <name evidence="2" type="ORF">GJA_2132</name>
</gene>
<dbReference type="STRING" id="1349767.GJA_2132"/>